<reference evidence="1 2" key="1">
    <citation type="journal article" date="2013" name="Nat. Genet.">
        <title>The genome of the hydatid tapeworm Echinococcus granulosus.</title>
        <authorList>
            <person name="Zheng H."/>
            <person name="Zhang W."/>
            <person name="Zhang L."/>
            <person name="Zhang Z."/>
            <person name="Li J."/>
            <person name="Lu G."/>
            <person name="Zhu Y."/>
            <person name="Wang Y."/>
            <person name="Huang Y."/>
            <person name="Liu J."/>
            <person name="Kang H."/>
            <person name="Chen J."/>
            <person name="Wang L."/>
            <person name="Chen A."/>
            <person name="Yu S."/>
            <person name="Gao Z."/>
            <person name="Jin L."/>
            <person name="Gu W."/>
            <person name="Wang Z."/>
            <person name="Zhao L."/>
            <person name="Shi B."/>
            <person name="Wen H."/>
            <person name="Lin R."/>
            <person name="Jones M.K."/>
            <person name="Brejova B."/>
            <person name="Vinar T."/>
            <person name="Zhao G."/>
            <person name="McManus D.P."/>
            <person name="Chen Z."/>
            <person name="Zhou Y."/>
            <person name="Wang S."/>
        </authorList>
    </citation>
    <scope>NUCLEOTIDE SEQUENCE [LARGE SCALE GENOMIC DNA]</scope>
</reference>
<dbReference type="GeneID" id="36346767"/>
<name>W6UKR8_ECHGR</name>
<dbReference type="Proteomes" id="UP000019149">
    <property type="component" value="Unassembled WGS sequence"/>
</dbReference>
<proteinExistence type="predicted"/>
<accession>W6UKR8</accession>
<dbReference type="EMBL" id="APAU02000350">
    <property type="protein sequence ID" value="EUB54089.1"/>
    <property type="molecule type" value="Genomic_DNA"/>
</dbReference>
<dbReference type="CTD" id="36346767"/>
<protein>
    <submittedName>
        <fullName evidence="1">Uncharacterized protein</fullName>
    </submittedName>
</protein>
<organism evidence="1 2">
    <name type="scientific">Echinococcus granulosus</name>
    <name type="common">Hydatid tapeworm</name>
    <dbReference type="NCBI Taxonomy" id="6210"/>
    <lineage>
        <taxon>Eukaryota</taxon>
        <taxon>Metazoa</taxon>
        <taxon>Spiralia</taxon>
        <taxon>Lophotrochozoa</taxon>
        <taxon>Platyhelminthes</taxon>
        <taxon>Cestoda</taxon>
        <taxon>Eucestoda</taxon>
        <taxon>Cyclophyllidea</taxon>
        <taxon>Taeniidae</taxon>
        <taxon>Echinococcus</taxon>
        <taxon>Echinococcus granulosus group</taxon>
    </lineage>
</organism>
<comment type="caution">
    <text evidence="1">The sequence shown here is derived from an EMBL/GenBank/DDBJ whole genome shotgun (WGS) entry which is preliminary data.</text>
</comment>
<keyword evidence="2" id="KW-1185">Reference proteome</keyword>
<evidence type="ECO:0000313" key="2">
    <source>
        <dbReference type="Proteomes" id="UP000019149"/>
    </source>
</evidence>
<gene>
    <name evidence="1" type="ORF">EGR_11052</name>
</gene>
<dbReference type="KEGG" id="egl:EGR_11052"/>
<evidence type="ECO:0000313" key="1">
    <source>
        <dbReference type="EMBL" id="EUB54089.1"/>
    </source>
</evidence>
<dbReference type="RefSeq" id="XP_024345285.1">
    <property type="nucleotide sequence ID" value="XM_024500301.1"/>
</dbReference>
<sequence>MYAHMMVCVGALCINIIVAVDDFYMWLYFVLSIRCLHILQCVDLYRFIELVCIPMLSLFYITNVFAQLLACVKFGRIFVLLKMCWHGRVYRYIIKLMILPKMFFKYILDNQCSVICSIFVSLHFAQVCLS</sequence>
<dbReference type="AlphaFoldDB" id="W6UKR8"/>